<protein>
    <submittedName>
        <fullName evidence="1">Uncharacterized protein</fullName>
    </submittedName>
</protein>
<name>A0ACB6ZHV7_THEGA</name>
<keyword evidence="2" id="KW-1185">Reference proteome</keyword>
<evidence type="ECO:0000313" key="2">
    <source>
        <dbReference type="Proteomes" id="UP000886501"/>
    </source>
</evidence>
<sequence length="496" mass="54889">MQATLDPGSLRSFTKGMTCLSKYGDEMYIFAAAECLILSATNIAETSYCRFQYSRVFFTRYNVGQRGSDCPSGSQEPVGVSGQVLTKSLLAVLKRGAGDKTVEKCELSIVDPEAGETEEEEDSLESKFVVRMHCKHGVVKTHRLPLHTIESAHQFTDNPGEDESYVEIGAKMLKDIIEHFPSVRGNKGDPQLVWGFANSEVIIRSMETSLDTRGKAQLTTELVLSPEEFNQYHIASVPASIAFQLREFTATVTYADSMNIPTLMRFTEPGRPVVIILETNDTECLFAISTTFDSMQLFPTPQSRRTTASATPQRNPLKRVREDDSAEPGPTPGPSKSASTAVPHSARRKPVKVVQRQDLATARKPSPVAHSVTSSQSVWDSRSMPPPPSVPLRSSPAVPPSPVKQEEEGEEPRQEEPLFLPSSQLTQLEVEMVKHETANITEQELAEILRFDDDELEEFAVSDHKGEDAEVEDVLEIAATQSDHSSDKVFRPLFED</sequence>
<evidence type="ECO:0000313" key="1">
    <source>
        <dbReference type="EMBL" id="KAF9649182.1"/>
    </source>
</evidence>
<dbReference type="EMBL" id="MU118001">
    <property type="protein sequence ID" value="KAF9649182.1"/>
    <property type="molecule type" value="Genomic_DNA"/>
</dbReference>
<reference evidence="1" key="2">
    <citation type="journal article" date="2020" name="Nat. Commun.">
        <title>Large-scale genome sequencing of mycorrhizal fungi provides insights into the early evolution of symbiotic traits.</title>
        <authorList>
            <person name="Miyauchi S."/>
            <person name="Kiss E."/>
            <person name="Kuo A."/>
            <person name="Drula E."/>
            <person name="Kohler A."/>
            <person name="Sanchez-Garcia M."/>
            <person name="Morin E."/>
            <person name="Andreopoulos B."/>
            <person name="Barry K.W."/>
            <person name="Bonito G."/>
            <person name="Buee M."/>
            <person name="Carver A."/>
            <person name="Chen C."/>
            <person name="Cichocki N."/>
            <person name="Clum A."/>
            <person name="Culley D."/>
            <person name="Crous P.W."/>
            <person name="Fauchery L."/>
            <person name="Girlanda M."/>
            <person name="Hayes R.D."/>
            <person name="Keri Z."/>
            <person name="LaButti K."/>
            <person name="Lipzen A."/>
            <person name="Lombard V."/>
            <person name="Magnuson J."/>
            <person name="Maillard F."/>
            <person name="Murat C."/>
            <person name="Nolan M."/>
            <person name="Ohm R.A."/>
            <person name="Pangilinan J."/>
            <person name="Pereira M.F."/>
            <person name="Perotto S."/>
            <person name="Peter M."/>
            <person name="Pfister S."/>
            <person name="Riley R."/>
            <person name="Sitrit Y."/>
            <person name="Stielow J.B."/>
            <person name="Szollosi G."/>
            <person name="Zifcakova L."/>
            <person name="Stursova M."/>
            <person name="Spatafora J.W."/>
            <person name="Tedersoo L."/>
            <person name="Vaario L.M."/>
            <person name="Yamada A."/>
            <person name="Yan M."/>
            <person name="Wang P."/>
            <person name="Xu J."/>
            <person name="Bruns T."/>
            <person name="Baldrian P."/>
            <person name="Vilgalys R."/>
            <person name="Dunand C."/>
            <person name="Henrissat B."/>
            <person name="Grigoriev I.V."/>
            <person name="Hibbett D."/>
            <person name="Nagy L.G."/>
            <person name="Martin F.M."/>
        </authorList>
    </citation>
    <scope>NUCLEOTIDE SEQUENCE</scope>
    <source>
        <strain evidence="1">P2</strain>
    </source>
</reference>
<organism evidence="1 2">
    <name type="scientific">Thelephora ganbajun</name>
    <name type="common">Ganba fungus</name>
    <dbReference type="NCBI Taxonomy" id="370292"/>
    <lineage>
        <taxon>Eukaryota</taxon>
        <taxon>Fungi</taxon>
        <taxon>Dikarya</taxon>
        <taxon>Basidiomycota</taxon>
        <taxon>Agaricomycotina</taxon>
        <taxon>Agaricomycetes</taxon>
        <taxon>Thelephorales</taxon>
        <taxon>Thelephoraceae</taxon>
        <taxon>Thelephora</taxon>
    </lineage>
</organism>
<reference evidence="1" key="1">
    <citation type="submission" date="2019-10" db="EMBL/GenBank/DDBJ databases">
        <authorList>
            <consortium name="DOE Joint Genome Institute"/>
            <person name="Kuo A."/>
            <person name="Miyauchi S."/>
            <person name="Kiss E."/>
            <person name="Drula E."/>
            <person name="Kohler A."/>
            <person name="Sanchez-Garcia M."/>
            <person name="Andreopoulos B."/>
            <person name="Barry K.W."/>
            <person name="Bonito G."/>
            <person name="Buee M."/>
            <person name="Carver A."/>
            <person name="Chen C."/>
            <person name="Cichocki N."/>
            <person name="Clum A."/>
            <person name="Culley D."/>
            <person name="Crous P.W."/>
            <person name="Fauchery L."/>
            <person name="Girlanda M."/>
            <person name="Hayes R."/>
            <person name="Keri Z."/>
            <person name="Labutti K."/>
            <person name="Lipzen A."/>
            <person name="Lombard V."/>
            <person name="Magnuson J."/>
            <person name="Maillard F."/>
            <person name="Morin E."/>
            <person name="Murat C."/>
            <person name="Nolan M."/>
            <person name="Ohm R."/>
            <person name="Pangilinan J."/>
            <person name="Pereira M."/>
            <person name="Perotto S."/>
            <person name="Peter M."/>
            <person name="Riley R."/>
            <person name="Sitrit Y."/>
            <person name="Stielow B."/>
            <person name="Szollosi G."/>
            <person name="Zifcakova L."/>
            <person name="Stursova M."/>
            <person name="Spatafora J.W."/>
            <person name="Tedersoo L."/>
            <person name="Vaario L.-M."/>
            <person name="Yamada A."/>
            <person name="Yan M."/>
            <person name="Wang P."/>
            <person name="Xu J."/>
            <person name="Bruns T."/>
            <person name="Baldrian P."/>
            <person name="Vilgalys R."/>
            <person name="Henrissat B."/>
            <person name="Grigoriev I.V."/>
            <person name="Hibbett D."/>
            <person name="Nagy L.G."/>
            <person name="Martin F.M."/>
        </authorList>
    </citation>
    <scope>NUCLEOTIDE SEQUENCE</scope>
    <source>
        <strain evidence="1">P2</strain>
    </source>
</reference>
<proteinExistence type="predicted"/>
<accession>A0ACB6ZHV7</accession>
<comment type="caution">
    <text evidence="1">The sequence shown here is derived from an EMBL/GenBank/DDBJ whole genome shotgun (WGS) entry which is preliminary data.</text>
</comment>
<gene>
    <name evidence="1" type="ORF">BDM02DRAFT_3260512</name>
</gene>
<dbReference type="Proteomes" id="UP000886501">
    <property type="component" value="Unassembled WGS sequence"/>
</dbReference>